<dbReference type="InterPro" id="IPR003918">
    <property type="entry name" value="NADH_UbQ_OxRdtase"/>
</dbReference>
<dbReference type="InterPro" id="IPR001750">
    <property type="entry name" value="ND/Mrp_TM"/>
</dbReference>
<feature type="transmembrane region" description="Helical" evidence="8">
    <location>
        <begin position="307"/>
        <end position="327"/>
    </location>
</feature>
<evidence type="ECO:0000256" key="4">
    <source>
        <dbReference type="ARBA" id="ARBA00022692"/>
    </source>
</evidence>
<evidence type="ECO:0000256" key="2">
    <source>
        <dbReference type="ARBA" id="ARBA00005346"/>
    </source>
</evidence>
<feature type="transmembrane region" description="Helical" evidence="8">
    <location>
        <begin position="415"/>
        <end position="435"/>
    </location>
</feature>
<sequence length="503" mass="53930">MSLAEHLVFFPVLVPMLVGIILLLPPFHQNLERQRPLVMAANLGLLVVAVLLLGQAVNDGPSLYRLGDWHPPFGILLVADQLASLMLILTAILAMTTHWYACAGDDGRGPFFQPLFMFQLMGINGAFLTADAFNLFVFFEILLIASYALLIHGGGKHRTQAAVHYVLLNLIGSAFFLIGLGILYASFGSLNLPDMAQKASQLSDDNIILAKSGGLLLLLVFGLKSAMLPLHFWLVRTYSMTSAPVAALFAIMTKVGIYSIWRVHTAVFGDHAGELSGLASDWLWVLGLLTIAVGAVAALASQTLRVLTANLVVVSAGTLLISIAVGTEEATAAAIYYLLHSTLMSAALFLLAGLIQEQRGQAQDRFVKAKPLPQAVPLGIAFFILAMAMVGMPPLSGFLGKVWLLQATVSHDMMAWVWSVLLISGLAALVVFSRAGTSIFWRVQGQPGSDVKAHGLQWLALYMLLSMSLLMVVFAGPLTDLSASAASELYSGLALPEPVEVQP</sequence>
<dbReference type="GO" id="GO:0005886">
    <property type="term" value="C:plasma membrane"/>
    <property type="evidence" value="ECO:0007669"/>
    <property type="project" value="UniProtKB-SubCell"/>
</dbReference>
<keyword evidence="3" id="KW-1003">Cell membrane</keyword>
<feature type="transmembrane region" description="Helical" evidence="8">
    <location>
        <begin position="135"/>
        <end position="153"/>
    </location>
</feature>
<comment type="subcellular location">
    <subcellularLocation>
        <location evidence="1">Cell membrane</location>
        <topology evidence="1">Multi-pass membrane protein</topology>
    </subcellularLocation>
    <subcellularLocation>
        <location evidence="7">Membrane</location>
        <topology evidence="7">Multi-pass membrane protein</topology>
    </subcellularLocation>
</comment>
<dbReference type="OrthoDB" id="9768329at2"/>
<dbReference type="Pfam" id="PF00361">
    <property type="entry name" value="Proton_antipo_M"/>
    <property type="match status" value="1"/>
</dbReference>
<dbReference type="NCBIfam" id="NF009309">
    <property type="entry name" value="PRK12666.1"/>
    <property type="match status" value="1"/>
</dbReference>
<evidence type="ECO:0000256" key="6">
    <source>
        <dbReference type="ARBA" id="ARBA00023136"/>
    </source>
</evidence>
<keyword evidence="6 8" id="KW-0472">Membrane</keyword>
<comment type="similarity">
    <text evidence="2">Belongs to the CPA3 antiporters (TC 2.A.63) subunit D family.</text>
</comment>
<reference evidence="10 11" key="1">
    <citation type="submission" date="2017-07" db="EMBL/GenBank/DDBJ databases">
        <title>Annotated genome sequence of Bacterioplanes sanyensis isolated from Red Sea.</title>
        <authorList>
            <person name="Rehman Z.U."/>
        </authorList>
    </citation>
    <scope>NUCLEOTIDE SEQUENCE [LARGE SCALE GENOMIC DNA]</scope>
    <source>
        <strain evidence="10 11">NV9</strain>
    </source>
</reference>
<name>A0A222FED4_9GAMM</name>
<feature type="transmembrane region" description="Helical" evidence="8">
    <location>
        <begin position="281"/>
        <end position="300"/>
    </location>
</feature>
<evidence type="ECO:0000256" key="5">
    <source>
        <dbReference type="ARBA" id="ARBA00022989"/>
    </source>
</evidence>
<protein>
    <submittedName>
        <fullName evidence="10">Monovalent cation/H+ antiporter subunit D</fullName>
    </submittedName>
</protein>
<feature type="transmembrane region" description="Helical" evidence="8">
    <location>
        <begin position="73"/>
        <end position="99"/>
    </location>
</feature>
<evidence type="ECO:0000256" key="7">
    <source>
        <dbReference type="RuleBase" id="RU000320"/>
    </source>
</evidence>
<dbReference type="Proteomes" id="UP000202440">
    <property type="component" value="Chromosome"/>
</dbReference>
<dbReference type="PANTHER" id="PTHR42703:SF1">
    <property type="entry name" value="NA(+)_H(+) ANTIPORTER SUBUNIT D1"/>
    <property type="match status" value="1"/>
</dbReference>
<feature type="transmembrane region" description="Helical" evidence="8">
    <location>
        <begin position="207"/>
        <end position="226"/>
    </location>
</feature>
<feature type="domain" description="NADH:quinone oxidoreductase/Mrp antiporter transmembrane" evidence="9">
    <location>
        <begin position="131"/>
        <end position="419"/>
    </location>
</feature>
<feature type="transmembrane region" description="Helical" evidence="8">
    <location>
        <begin position="165"/>
        <end position="187"/>
    </location>
</feature>
<keyword evidence="4 7" id="KW-0812">Transmembrane</keyword>
<feature type="transmembrane region" description="Helical" evidence="8">
    <location>
        <begin position="238"/>
        <end position="261"/>
    </location>
</feature>
<evidence type="ECO:0000256" key="1">
    <source>
        <dbReference type="ARBA" id="ARBA00004651"/>
    </source>
</evidence>
<accession>A0A222FED4</accession>
<organism evidence="10 11">
    <name type="scientific">Bacterioplanes sanyensis</name>
    <dbReference type="NCBI Taxonomy" id="1249553"/>
    <lineage>
        <taxon>Bacteria</taxon>
        <taxon>Pseudomonadati</taxon>
        <taxon>Pseudomonadota</taxon>
        <taxon>Gammaproteobacteria</taxon>
        <taxon>Oceanospirillales</taxon>
        <taxon>Oceanospirillaceae</taxon>
        <taxon>Bacterioplanes</taxon>
    </lineage>
</organism>
<dbReference type="InterPro" id="IPR050586">
    <property type="entry name" value="CPA3_Na-H_Antiporter_D"/>
</dbReference>
<feature type="transmembrane region" description="Helical" evidence="8">
    <location>
        <begin position="36"/>
        <end position="53"/>
    </location>
</feature>
<feature type="transmembrane region" description="Helical" evidence="8">
    <location>
        <begin position="333"/>
        <end position="355"/>
    </location>
</feature>
<feature type="transmembrane region" description="Helical" evidence="8">
    <location>
        <begin position="456"/>
        <end position="475"/>
    </location>
</feature>
<dbReference type="PRINTS" id="PR01437">
    <property type="entry name" value="NUOXDRDTASE4"/>
</dbReference>
<feature type="transmembrane region" description="Helical" evidence="8">
    <location>
        <begin position="375"/>
        <end position="395"/>
    </location>
</feature>
<keyword evidence="11" id="KW-1185">Reference proteome</keyword>
<dbReference type="PANTHER" id="PTHR42703">
    <property type="entry name" value="NADH DEHYDROGENASE"/>
    <property type="match status" value="1"/>
</dbReference>
<feature type="transmembrane region" description="Helical" evidence="8">
    <location>
        <begin position="111"/>
        <end position="129"/>
    </location>
</feature>
<gene>
    <name evidence="10" type="ORF">CHH28_01625</name>
</gene>
<dbReference type="GO" id="GO:0042773">
    <property type="term" value="P:ATP synthesis coupled electron transport"/>
    <property type="evidence" value="ECO:0007669"/>
    <property type="project" value="InterPro"/>
</dbReference>
<evidence type="ECO:0000256" key="8">
    <source>
        <dbReference type="SAM" id="Phobius"/>
    </source>
</evidence>
<dbReference type="RefSeq" id="WP_094058675.1">
    <property type="nucleotide sequence ID" value="NZ_CP022530.1"/>
</dbReference>
<dbReference type="AlphaFoldDB" id="A0A222FED4"/>
<dbReference type="KEGG" id="bsan:CHH28_01625"/>
<proteinExistence type="inferred from homology"/>
<evidence type="ECO:0000313" key="10">
    <source>
        <dbReference type="EMBL" id="ASP37457.1"/>
    </source>
</evidence>
<keyword evidence="5 8" id="KW-1133">Transmembrane helix</keyword>
<dbReference type="EMBL" id="CP022530">
    <property type="protein sequence ID" value="ASP37457.1"/>
    <property type="molecule type" value="Genomic_DNA"/>
</dbReference>
<evidence type="ECO:0000313" key="11">
    <source>
        <dbReference type="Proteomes" id="UP000202440"/>
    </source>
</evidence>
<evidence type="ECO:0000259" key="9">
    <source>
        <dbReference type="Pfam" id="PF00361"/>
    </source>
</evidence>
<evidence type="ECO:0000256" key="3">
    <source>
        <dbReference type="ARBA" id="ARBA00022475"/>
    </source>
</evidence>
<feature type="transmembrane region" description="Helical" evidence="8">
    <location>
        <begin position="6"/>
        <end position="24"/>
    </location>
</feature>
<dbReference type="GO" id="GO:0008137">
    <property type="term" value="F:NADH dehydrogenase (ubiquinone) activity"/>
    <property type="evidence" value="ECO:0007669"/>
    <property type="project" value="InterPro"/>
</dbReference>